<feature type="chain" id="PRO_5042144294" evidence="2">
    <location>
        <begin position="25"/>
        <end position="206"/>
    </location>
</feature>
<sequence>MCRFTSTMIIGALVLATLLNETSSFAIQRLKDASRIDRDDSHEALFNAQQQTSDPAAGLASLGGQPLHSSEEDVHDDSSSAEHRLIKRSAVHQLTPEEWQLLVQHEMNRDRFHSSEEVDRFFLQENTAEDVQRFLANRQWTRDVSDELQGSWEVKDVELLKKLFGDAAWQSVKDRRFDHNTSVEDVIEAWLHQHNNAQRLAREERP</sequence>
<feature type="region of interest" description="Disordered" evidence="1">
    <location>
        <begin position="49"/>
        <end position="82"/>
    </location>
</feature>
<proteinExistence type="predicted"/>
<organism evidence="3 4">
    <name type="scientific">Daphnia sinensis</name>
    <dbReference type="NCBI Taxonomy" id="1820382"/>
    <lineage>
        <taxon>Eukaryota</taxon>
        <taxon>Metazoa</taxon>
        <taxon>Ecdysozoa</taxon>
        <taxon>Arthropoda</taxon>
        <taxon>Crustacea</taxon>
        <taxon>Branchiopoda</taxon>
        <taxon>Diplostraca</taxon>
        <taxon>Cladocera</taxon>
        <taxon>Anomopoda</taxon>
        <taxon>Daphniidae</taxon>
        <taxon>Daphnia</taxon>
        <taxon>Daphnia similis group</taxon>
    </lineage>
</organism>
<dbReference type="Proteomes" id="UP000820818">
    <property type="component" value="Linkage Group LG3"/>
</dbReference>
<name>A0AAD5KVQ5_9CRUS</name>
<accession>A0AAD5KVQ5</accession>
<evidence type="ECO:0000256" key="2">
    <source>
        <dbReference type="SAM" id="SignalP"/>
    </source>
</evidence>
<gene>
    <name evidence="3" type="ORF">GHT06_012344</name>
</gene>
<comment type="caution">
    <text evidence="3">The sequence shown here is derived from an EMBL/GenBank/DDBJ whole genome shotgun (WGS) entry which is preliminary data.</text>
</comment>
<evidence type="ECO:0000313" key="4">
    <source>
        <dbReference type="Proteomes" id="UP000820818"/>
    </source>
</evidence>
<evidence type="ECO:0000313" key="3">
    <source>
        <dbReference type="EMBL" id="KAI9561387.1"/>
    </source>
</evidence>
<protein>
    <submittedName>
        <fullName evidence="3">Uncharacterized protein</fullName>
    </submittedName>
</protein>
<keyword evidence="4" id="KW-1185">Reference proteome</keyword>
<reference evidence="3 4" key="1">
    <citation type="submission" date="2022-05" db="EMBL/GenBank/DDBJ databases">
        <title>A multi-omics perspective on studying reproductive biology in Daphnia sinensis.</title>
        <authorList>
            <person name="Jia J."/>
        </authorList>
    </citation>
    <scope>NUCLEOTIDE SEQUENCE [LARGE SCALE GENOMIC DNA]</scope>
    <source>
        <strain evidence="3 4">WSL</strain>
    </source>
</reference>
<feature type="compositionally biased region" description="Basic and acidic residues" evidence="1">
    <location>
        <begin position="69"/>
        <end position="82"/>
    </location>
</feature>
<dbReference type="EMBL" id="WJBH02000003">
    <property type="protein sequence ID" value="KAI9561387.1"/>
    <property type="molecule type" value="Genomic_DNA"/>
</dbReference>
<keyword evidence="2" id="KW-0732">Signal</keyword>
<feature type="signal peptide" evidence="2">
    <location>
        <begin position="1"/>
        <end position="24"/>
    </location>
</feature>
<evidence type="ECO:0000256" key="1">
    <source>
        <dbReference type="SAM" id="MobiDB-lite"/>
    </source>
</evidence>
<dbReference type="AlphaFoldDB" id="A0AAD5KVQ5"/>